<proteinExistence type="predicted"/>
<sequence length="186" mass="21468">MLLSTLFSKFYSWPELVNEEEKEQADVDYQYSILILTDADEFIEYEEDQEEEVVGEKAGLNNGEKGGLTECWLLIESSDLTLYDCDCVYDIYEWDQLYDYQLEFVLLLECDVVVDWCKLLCGDGLGLRYGLGVGDGERICVYSCSDTDMGMLLMLLGMLLLMLFKLKLLLLLIEWIIIVSYQMGEL</sequence>
<reference evidence="2 3" key="1">
    <citation type="submission" date="2019-03" db="EMBL/GenBank/DDBJ databases">
        <title>Single cell metagenomics reveals metabolic interactions within the superorganism composed of flagellate Streblomastix strix and complex community of Bacteroidetes bacteria on its surface.</title>
        <authorList>
            <person name="Treitli S.C."/>
            <person name="Kolisko M."/>
            <person name="Husnik F."/>
            <person name="Keeling P."/>
            <person name="Hampl V."/>
        </authorList>
    </citation>
    <scope>NUCLEOTIDE SEQUENCE [LARGE SCALE GENOMIC DNA]</scope>
    <source>
        <strain evidence="2">ST1C</strain>
    </source>
</reference>
<gene>
    <name evidence="2" type="ORF">EZS28_044432</name>
</gene>
<evidence type="ECO:0000313" key="2">
    <source>
        <dbReference type="EMBL" id="KAA6360041.1"/>
    </source>
</evidence>
<keyword evidence="1" id="KW-1133">Transmembrane helix</keyword>
<evidence type="ECO:0000256" key="1">
    <source>
        <dbReference type="SAM" id="Phobius"/>
    </source>
</evidence>
<accession>A0A5J4TRF8</accession>
<keyword evidence="1" id="KW-0812">Transmembrane</keyword>
<comment type="caution">
    <text evidence="2">The sequence shown here is derived from an EMBL/GenBank/DDBJ whole genome shotgun (WGS) entry which is preliminary data.</text>
</comment>
<feature type="transmembrane region" description="Helical" evidence="1">
    <location>
        <begin position="152"/>
        <end position="178"/>
    </location>
</feature>
<organism evidence="2 3">
    <name type="scientific">Streblomastix strix</name>
    <dbReference type="NCBI Taxonomy" id="222440"/>
    <lineage>
        <taxon>Eukaryota</taxon>
        <taxon>Metamonada</taxon>
        <taxon>Preaxostyla</taxon>
        <taxon>Oxymonadida</taxon>
        <taxon>Streblomastigidae</taxon>
        <taxon>Streblomastix</taxon>
    </lineage>
</organism>
<dbReference type="EMBL" id="SNRW01027511">
    <property type="protein sequence ID" value="KAA6360041.1"/>
    <property type="molecule type" value="Genomic_DNA"/>
</dbReference>
<name>A0A5J4TRF8_9EUKA</name>
<dbReference type="Proteomes" id="UP000324800">
    <property type="component" value="Unassembled WGS sequence"/>
</dbReference>
<dbReference type="AlphaFoldDB" id="A0A5J4TRF8"/>
<evidence type="ECO:0000313" key="3">
    <source>
        <dbReference type="Proteomes" id="UP000324800"/>
    </source>
</evidence>
<protein>
    <submittedName>
        <fullName evidence="2">Uncharacterized protein</fullName>
    </submittedName>
</protein>
<keyword evidence="1" id="KW-0472">Membrane</keyword>